<organism evidence="4 5">
    <name type="scientific">Mycena pura</name>
    <dbReference type="NCBI Taxonomy" id="153505"/>
    <lineage>
        <taxon>Eukaryota</taxon>
        <taxon>Fungi</taxon>
        <taxon>Dikarya</taxon>
        <taxon>Basidiomycota</taxon>
        <taxon>Agaricomycotina</taxon>
        <taxon>Agaricomycetes</taxon>
        <taxon>Agaricomycetidae</taxon>
        <taxon>Agaricales</taxon>
        <taxon>Marasmiineae</taxon>
        <taxon>Mycenaceae</taxon>
        <taxon>Mycena</taxon>
    </lineage>
</organism>
<dbReference type="GO" id="GO:0016491">
    <property type="term" value="F:oxidoreductase activity"/>
    <property type="evidence" value="ECO:0007669"/>
    <property type="project" value="UniProtKB-KW"/>
</dbReference>
<evidence type="ECO:0000313" key="5">
    <source>
        <dbReference type="Proteomes" id="UP001219525"/>
    </source>
</evidence>
<evidence type="ECO:0000256" key="2">
    <source>
        <dbReference type="ARBA" id="ARBA00023002"/>
    </source>
</evidence>
<proteinExistence type="inferred from homology"/>
<evidence type="ECO:0000256" key="1">
    <source>
        <dbReference type="ARBA" id="ARBA00004685"/>
    </source>
</evidence>
<reference evidence="4" key="1">
    <citation type="submission" date="2023-03" db="EMBL/GenBank/DDBJ databases">
        <title>Massive genome expansion in bonnet fungi (Mycena s.s.) driven by repeated elements and novel gene families across ecological guilds.</title>
        <authorList>
            <consortium name="Lawrence Berkeley National Laboratory"/>
            <person name="Harder C.B."/>
            <person name="Miyauchi S."/>
            <person name="Viragh M."/>
            <person name="Kuo A."/>
            <person name="Thoen E."/>
            <person name="Andreopoulos B."/>
            <person name="Lu D."/>
            <person name="Skrede I."/>
            <person name="Drula E."/>
            <person name="Henrissat B."/>
            <person name="Morin E."/>
            <person name="Kohler A."/>
            <person name="Barry K."/>
            <person name="LaButti K."/>
            <person name="Morin E."/>
            <person name="Salamov A."/>
            <person name="Lipzen A."/>
            <person name="Mereny Z."/>
            <person name="Hegedus B."/>
            <person name="Baldrian P."/>
            <person name="Stursova M."/>
            <person name="Weitz H."/>
            <person name="Taylor A."/>
            <person name="Grigoriev I.V."/>
            <person name="Nagy L.G."/>
            <person name="Martin F."/>
            <person name="Kauserud H."/>
        </authorList>
    </citation>
    <scope>NUCLEOTIDE SEQUENCE</scope>
    <source>
        <strain evidence="4">9144</strain>
    </source>
</reference>
<dbReference type="GO" id="GO:0043386">
    <property type="term" value="P:mycotoxin biosynthetic process"/>
    <property type="evidence" value="ECO:0007669"/>
    <property type="project" value="InterPro"/>
</dbReference>
<evidence type="ECO:0000313" key="4">
    <source>
        <dbReference type="EMBL" id="KAJ7220010.1"/>
    </source>
</evidence>
<dbReference type="PANTHER" id="PTHR33365">
    <property type="entry name" value="YALI0B05434P"/>
    <property type="match status" value="1"/>
</dbReference>
<dbReference type="PANTHER" id="PTHR33365:SF11">
    <property type="entry name" value="TAT PATHWAY SIGNAL SEQUENCE"/>
    <property type="match status" value="1"/>
</dbReference>
<keyword evidence="5" id="KW-1185">Reference proteome</keyword>
<dbReference type="EMBL" id="JARJCW010000010">
    <property type="protein sequence ID" value="KAJ7220010.1"/>
    <property type="molecule type" value="Genomic_DNA"/>
</dbReference>
<comment type="pathway">
    <text evidence="1">Mycotoxin biosynthesis.</text>
</comment>
<sequence length="164" mass="18603">MDLVAAYVGDDYPRAWPIPMTGPVLMPVENTVRYAIESPEADREWDAMTPGHGIIYLGEQRQPFSISMFHQLRCISMLRKEMLSAQRTGVTKPESQLNQHCLNYLRQMLFCAADTILDTVLGPISHPLVVPEFFSCKNWSLVYDAVKENQRGSSVRECPAVFHS</sequence>
<dbReference type="InterPro" id="IPR021765">
    <property type="entry name" value="UstYa-like"/>
</dbReference>
<name>A0AAD6VRM4_9AGAR</name>
<comment type="caution">
    <text evidence="4">The sequence shown here is derived from an EMBL/GenBank/DDBJ whole genome shotgun (WGS) entry which is preliminary data.</text>
</comment>
<dbReference type="AlphaFoldDB" id="A0AAD6VRM4"/>
<comment type="similarity">
    <text evidence="3">Belongs to the ustYa family.</text>
</comment>
<keyword evidence="2" id="KW-0560">Oxidoreductase</keyword>
<gene>
    <name evidence="4" type="ORF">GGX14DRAFT_354905</name>
</gene>
<dbReference type="Proteomes" id="UP001219525">
    <property type="component" value="Unassembled WGS sequence"/>
</dbReference>
<evidence type="ECO:0000256" key="3">
    <source>
        <dbReference type="ARBA" id="ARBA00035112"/>
    </source>
</evidence>
<dbReference type="Pfam" id="PF11807">
    <property type="entry name" value="UstYa"/>
    <property type="match status" value="1"/>
</dbReference>
<accession>A0AAD6VRM4</accession>
<protein>
    <submittedName>
        <fullName evidence="4">Uncharacterized protein</fullName>
    </submittedName>
</protein>